<dbReference type="EMBL" id="KQ976736">
    <property type="protein sequence ID" value="KYM76034.1"/>
    <property type="molecule type" value="Genomic_DNA"/>
</dbReference>
<evidence type="ECO:0000256" key="1">
    <source>
        <dbReference type="SAM" id="MobiDB-lite"/>
    </source>
</evidence>
<keyword evidence="4" id="KW-1185">Reference proteome</keyword>
<evidence type="ECO:0000313" key="4">
    <source>
        <dbReference type="Proteomes" id="UP000078540"/>
    </source>
</evidence>
<evidence type="ECO:0000313" key="3">
    <source>
        <dbReference type="EMBL" id="KYM76034.1"/>
    </source>
</evidence>
<protein>
    <submittedName>
        <fullName evidence="3">Uncharacterized protein</fullName>
    </submittedName>
</protein>
<reference evidence="3 4" key="1">
    <citation type="submission" date="2015-09" db="EMBL/GenBank/DDBJ databases">
        <title>Atta colombica WGS genome.</title>
        <authorList>
            <person name="Nygaard S."/>
            <person name="Hu H."/>
            <person name="Boomsma J."/>
            <person name="Zhang G."/>
        </authorList>
    </citation>
    <scope>NUCLEOTIDE SEQUENCE [LARGE SCALE GENOMIC DNA]</scope>
    <source>
        <strain evidence="3">Treedump-2</strain>
        <tissue evidence="3">Whole body</tissue>
    </source>
</reference>
<organism evidence="3 4">
    <name type="scientific">Atta colombica</name>
    <dbReference type="NCBI Taxonomy" id="520822"/>
    <lineage>
        <taxon>Eukaryota</taxon>
        <taxon>Metazoa</taxon>
        <taxon>Ecdysozoa</taxon>
        <taxon>Arthropoda</taxon>
        <taxon>Hexapoda</taxon>
        <taxon>Insecta</taxon>
        <taxon>Pterygota</taxon>
        <taxon>Neoptera</taxon>
        <taxon>Endopterygota</taxon>
        <taxon>Hymenoptera</taxon>
        <taxon>Apocrita</taxon>
        <taxon>Aculeata</taxon>
        <taxon>Formicoidea</taxon>
        <taxon>Formicidae</taxon>
        <taxon>Myrmicinae</taxon>
        <taxon>Atta</taxon>
    </lineage>
</organism>
<gene>
    <name evidence="3" type="ORF">ALC53_13519</name>
</gene>
<feature type="compositionally biased region" description="Low complexity" evidence="1">
    <location>
        <begin position="141"/>
        <end position="156"/>
    </location>
</feature>
<proteinExistence type="predicted"/>
<accession>A0A195AVN7</accession>
<keyword evidence="2" id="KW-0472">Membrane</keyword>
<feature type="transmembrane region" description="Helical" evidence="2">
    <location>
        <begin position="12"/>
        <end position="32"/>
    </location>
</feature>
<feature type="region of interest" description="Disordered" evidence="1">
    <location>
        <begin position="92"/>
        <end position="156"/>
    </location>
</feature>
<dbReference type="AlphaFoldDB" id="A0A195AVN7"/>
<dbReference type="Proteomes" id="UP000078540">
    <property type="component" value="Unassembled WGS sequence"/>
</dbReference>
<keyword evidence="2" id="KW-1133">Transmembrane helix</keyword>
<sequence length="156" mass="17092">MIDADKFPSLSHLLVLPSLFLVVLSLFLSFSINQGGEGLSLFYDFSRLRCPSLSRHSVLRLSEERRKNSSGRWPPPASHRFIPLSHGALFYDGDHREPPGETAGSPRSRCTGSLTATLTDGGGEGLENRETGTRSHDDHTTTTTTIMTTTTTDTTQ</sequence>
<name>A0A195AVN7_9HYME</name>
<keyword evidence="2" id="KW-0812">Transmembrane</keyword>
<evidence type="ECO:0000256" key="2">
    <source>
        <dbReference type="SAM" id="Phobius"/>
    </source>
</evidence>
<feature type="compositionally biased region" description="Basic and acidic residues" evidence="1">
    <location>
        <begin position="126"/>
        <end position="140"/>
    </location>
</feature>
<feature type="compositionally biased region" description="Polar residues" evidence="1">
    <location>
        <begin position="108"/>
        <end position="118"/>
    </location>
</feature>